<dbReference type="SUPFAM" id="SSF46955">
    <property type="entry name" value="Putative DNA-binding domain"/>
    <property type="match status" value="1"/>
</dbReference>
<evidence type="ECO:0000313" key="2">
    <source>
        <dbReference type="Proteomes" id="UP000199520"/>
    </source>
</evidence>
<reference evidence="2" key="1">
    <citation type="submission" date="2016-10" db="EMBL/GenBank/DDBJ databases">
        <authorList>
            <person name="Varghese N."/>
            <person name="Submissions S."/>
        </authorList>
    </citation>
    <scope>NUCLEOTIDE SEQUENCE [LARGE SCALE GENOMIC DNA]</scope>
    <source>
        <strain evidence="2">DSM 13327</strain>
    </source>
</reference>
<accession>A0A1I4N7K8</accession>
<proteinExistence type="predicted"/>
<dbReference type="Proteomes" id="UP000199520">
    <property type="component" value="Unassembled WGS sequence"/>
</dbReference>
<gene>
    <name evidence="1" type="ORF">SAMN04490355_104211</name>
</gene>
<sequence>MADAQTQRQLEKQNTVLNDKELAKVLDPTGKIVTPWSIRNWRLQGGLPSFRVGNRIFFRLESVLTWMDNKETGIQKTETMQYGTLRKID</sequence>
<keyword evidence="2" id="KW-1185">Reference proteome</keyword>
<protein>
    <recommendedName>
        <fullName evidence="3">Helix-turn-helix domain-containing protein</fullName>
    </recommendedName>
</protein>
<evidence type="ECO:0008006" key="3">
    <source>
        <dbReference type="Google" id="ProtNLM"/>
    </source>
</evidence>
<organism evidence="1 2">
    <name type="scientific">Pelosinus propionicus DSM 13327</name>
    <dbReference type="NCBI Taxonomy" id="1123291"/>
    <lineage>
        <taxon>Bacteria</taxon>
        <taxon>Bacillati</taxon>
        <taxon>Bacillota</taxon>
        <taxon>Negativicutes</taxon>
        <taxon>Selenomonadales</taxon>
        <taxon>Sporomusaceae</taxon>
        <taxon>Pelosinus</taxon>
    </lineage>
</organism>
<name>A0A1I4N7K8_9FIRM</name>
<dbReference type="AlphaFoldDB" id="A0A1I4N7K8"/>
<evidence type="ECO:0000313" key="1">
    <source>
        <dbReference type="EMBL" id="SFM11542.1"/>
    </source>
</evidence>
<dbReference type="OrthoDB" id="515428at2"/>
<dbReference type="EMBL" id="FOTS01000042">
    <property type="protein sequence ID" value="SFM11542.1"/>
    <property type="molecule type" value="Genomic_DNA"/>
</dbReference>
<dbReference type="InterPro" id="IPR009061">
    <property type="entry name" value="DNA-bd_dom_put_sf"/>
</dbReference>
<dbReference type="STRING" id="1123291.SAMN04490355_104211"/>
<dbReference type="RefSeq" id="WP_090941127.1">
    <property type="nucleotide sequence ID" value="NZ_FOTS01000042.1"/>
</dbReference>